<dbReference type="Proteomes" id="UP000025171">
    <property type="component" value="Unassembled WGS sequence"/>
</dbReference>
<dbReference type="PROSITE" id="PS00409">
    <property type="entry name" value="PROKAR_NTER_METHYL"/>
    <property type="match status" value="1"/>
</dbReference>
<dbReference type="OrthoDB" id="9795612at2"/>
<keyword evidence="8 11" id="KW-1133">Transmembrane helix</keyword>
<evidence type="ECO:0000259" key="12">
    <source>
        <dbReference type="Pfam" id="PF08334"/>
    </source>
</evidence>
<dbReference type="Pfam" id="PF08334">
    <property type="entry name" value="T2SSG"/>
    <property type="match status" value="1"/>
</dbReference>
<gene>
    <name evidence="13" type="ORF">HJO_02985</name>
</gene>
<reference evidence="13 14" key="1">
    <citation type="journal article" date="2014" name="Antonie Van Leeuwenhoek">
        <title>Hyphomonas beringensis sp. nov. and Hyphomonas chukchiensis sp. nov., isolated from surface seawater of the Bering Sea and Chukchi Sea.</title>
        <authorList>
            <person name="Li C."/>
            <person name="Lai Q."/>
            <person name="Li G."/>
            <person name="Dong C."/>
            <person name="Wang J."/>
            <person name="Liao Y."/>
            <person name="Shao Z."/>
        </authorList>
    </citation>
    <scope>NUCLEOTIDE SEQUENCE [LARGE SCALE GENOMIC DNA]</scope>
    <source>
        <strain evidence="13 14">MHS-2</strain>
    </source>
</reference>
<evidence type="ECO:0000256" key="2">
    <source>
        <dbReference type="ARBA" id="ARBA00009984"/>
    </source>
</evidence>
<dbReference type="NCBIfam" id="TIGR01710">
    <property type="entry name" value="typeII_sec_gspG"/>
    <property type="match status" value="1"/>
</dbReference>
<evidence type="ECO:0000256" key="5">
    <source>
        <dbReference type="ARBA" id="ARBA00022481"/>
    </source>
</evidence>
<comment type="caution">
    <text evidence="13">The sequence shown here is derived from an EMBL/GenBank/DDBJ whole genome shotgun (WGS) entry which is preliminary data.</text>
</comment>
<evidence type="ECO:0000256" key="4">
    <source>
        <dbReference type="ARBA" id="ARBA00022475"/>
    </source>
</evidence>
<dbReference type="eggNOG" id="COG4968">
    <property type="taxonomic scope" value="Bacteria"/>
</dbReference>
<dbReference type="GO" id="GO:0015628">
    <property type="term" value="P:protein secretion by the type II secretion system"/>
    <property type="evidence" value="ECO:0007669"/>
    <property type="project" value="InterPro"/>
</dbReference>
<keyword evidence="4" id="KW-1003">Cell membrane</keyword>
<keyword evidence="9 11" id="KW-0472">Membrane</keyword>
<name>A0A059FUB9_9PROT</name>
<evidence type="ECO:0000256" key="6">
    <source>
        <dbReference type="ARBA" id="ARBA00022519"/>
    </source>
</evidence>
<evidence type="ECO:0000256" key="11">
    <source>
        <dbReference type="SAM" id="Phobius"/>
    </source>
</evidence>
<dbReference type="SUPFAM" id="SSF54523">
    <property type="entry name" value="Pili subunits"/>
    <property type="match status" value="1"/>
</dbReference>
<comment type="similarity">
    <text evidence="2">Belongs to the GSP G family.</text>
</comment>
<accession>A0A059FUB9</accession>
<keyword evidence="14" id="KW-1185">Reference proteome</keyword>
<dbReference type="PATRIC" id="fig|1280950.3.peg.607"/>
<evidence type="ECO:0000313" key="14">
    <source>
        <dbReference type="Proteomes" id="UP000025171"/>
    </source>
</evidence>
<dbReference type="InterPro" id="IPR013545">
    <property type="entry name" value="T2SS_protein-GspG_C"/>
</dbReference>
<evidence type="ECO:0000256" key="8">
    <source>
        <dbReference type="ARBA" id="ARBA00022989"/>
    </source>
</evidence>
<evidence type="ECO:0000313" key="13">
    <source>
        <dbReference type="EMBL" id="KCZ94305.1"/>
    </source>
</evidence>
<keyword evidence="7 11" id="KW-0812">Transmembrane</keyword>
<dbReference type="GO" id="GO:0005886">
    <property type="term" value="C:plasma membrane"/>
    <property type="evidence" value="ECO:0007669"/>
    <property type="project" value="UniProtKB-SubCell"/>
</dbReference>
<dbReference type="AlphaFoldDB" id="A0A059FUB9"/>
<dbReference type="RefSeq" id="WP_035613376.1">
    <property type="nucleotide sequence ID" value="NZ_ARYK01000001.1"/>
</dbReference>
<organism evidence="13 14">
    <name type="scientific">Hyphomonas johnsonii MHS-2</name>
    <dbReference type="NCBI Taxonomy" id="1280950"/>
    <lineage>
        <taxon>Bacteria</taxon>
        <taxon>Pseudomonadati</taxon>
        <taxon>Pseudomonadota</taxon>
        <taxon>Alphaproteobacteria</taxon>
        <taxon>Hyphomonadales</taxon>
        <taxon>Hyphomonadaceae</taxon>
        <taxon>Hyphomonas</taxon>
    </lineage>
</organism>
<protein>
    <recommendedName>
        <fullName evidence="3">Type II secretion system core protein G</fullName>
    </recommendedName>
</protein>
<evidence type="ECO:0000256" key="9">
    <source>
        <dbReference type="ARBA" id="ARBA00023136"/>
    </source>
</evidence>
<dbReference type="NCBIfam" id="TIGR02532">
    <property type="entry name" value="IV_pilin_GFxxxE"/>
    <property type="match status" value="1"/>
</dbReference>
<dbReference type="GO" id="GO:0015627">
    <property type="term" value="C:type II protein secretion system complex"/>
    <property type="evidence" value="ECO:0007669"/>
    <property type="project" value="InterPro"/>
</dbReference>
<dbReference type="Pfam" id="PF07963">
    <property type="entry name" value="N_methyl"/>
    <property type="match status" value="1"/>
</dbReference>
<proteinExistence type="inferred from homology"/>
<evidence type="ECO:0000256" key="7">
    <source>
        <dbReference type="ARBA" id="ARBA00022692"/>
    </source>
</evidence>
<dbReference type="InterPro" id="IPR012902">
    <property type="entry name" value="N_methyl_site"/>
</dbReference>
<evidence type="ECO:0000256" key="1">
    <source>
        <dbReference type="ARBA" id="ARBA00004377"/>
    </source>
</evidence>
<feature type="domain" description="Type II secretion system protein GspG C-terminal" evidence="12">
    <location>
        <begin position="46"/>
        <end position="148"/>
    </location>
</feature>
<feature type="region of interest" description="Disordered" evidence="10">
    <location>
        <begin position="129"/>
        <end position="149"/>
    </location>
</feature>
<keyword evidence="5" id="KW-0488">Methylation</keyword>
<sequence>MSDPSIEPPTTCPPRDAGFSLVELLVTVSIMALLATAVVISVGPVLGKSRIDRARADISALESGLEQYSFDMFNYPGADAGLAALKTPPSGETNGQYRPGGYIKRIQQDPWGNDYHYVVPGPRSGGAYDVFSAGPDGQVGNEDDIGNWN</sequence>
<dbReference type="PRINTS" id="PR00813">
    <property type="entry name" value="BCTERIALGSPG"/>
</dbReference>
<evidence type="ECO:0000256" key="3">
    <source>
        <dbReference type="ARBA" id="ARBA00020042"/>
    </source>
</evidence>
<dbReference type="InterPro" id="IPR000983">
    <property type="entry name" value="Bac_GSPG_pilin"/>
</dbReference>
<dbReference type="EMBL" id="ARYK01000001">
    <property type="protein sequence ID" value="KCZ94305.1"/>
    <property type="molecule type" value="Genomic_DNA"/>
</dbReference>
<feature type="transmembrane region" description="Helical" evidence="11">
    <location>
        <begin position="24"/>
        <end position="46"/>
    </location>
</feature>
<dbReference type="STRING" id="1280950.HJO_02985"/>
<evidence type="ECO:0000256" key="10">
    <source>
        <dbReference type="SAM" id="MobiDB-lite"/>
    </source>
</evidence>
<dbReference type="Gene3D" id="3.30.700.10">
    <property type="entry name" value="Glycoprotein, Type 4 Pilin"/>
    <property type="match status" value="1"/>
</dbReference>
<keyword evidence="6" id="KW-0997">Cell inner membrane</keyword>
<comment type="subcellular location">
    <subcellularLocation>
        <location evidence="1">Cell inner membrane</location>
        <topology evidence="1">Single-pass membrane protein</topology>
    </subcellularLocation>
</comment>
<dbReference type="InterPro" id="IPR045584">
    <property type="entry name" value="Pilin-like"/>
</dbReference>
<dbReference type="InterPro" id="IPR010054">
    <property type="entry name" value="Type2_sec_GspG"/>
</dbReference>